<dbReference type="EMBL" id="JACAGB010000025">
    <property type="protein sequence ID" value="KAF6302543.1"/>
    <property type="molecule type" value="Genomic_DNA"/>
</dbReference>
<protein>
    <submittedName>
        <fullName evidence="2">Uncharacterized protein</fullName>
    </submittedName>
</protein>
<reference evidence="2 3" key="1">
    <citation type="journal article" date="2020" name="Nature">
        <title>Six reference-quality genomes reveal evolution of bat adaptations.</title>
        <authorList>
            <person name="Jebb D."/>
            <person name="Huang Z."/>
            <person name="Pippel M."/>
            <person name="Hughes G.M."/>
            <person name="Lavrichenko K."/>
            <person name="Devanna P."/>
            <person name="Winkler S."/>
            <person name="Jermiin L.S."/>
            <person name="Skirmuntt E.C."/>
            <person name="Katzourakis A."/>
            <person name="Burkitt-Gray L."/>
            <person name="Ray D.A."/>
            <person name="Sullivan K.A.M."/>
            <person name="Roscito J.G."/>
            <person name="Kirilenko B.M."/>
            <person name="Davalos L.M."/>
            <person name="Corthals A.P."/>
            <person name="Power M.L."/>
            <person name="Jones G."/>
            <person name="Ransome R.D."/>
            <person name="Dechmann D.K.N."/>
            <person name="Locatelli A.G."/>
            <person name="Puechmaille S.J."/>
            <person name="Fedrigo O."/>
            <person name="Jarvis E.D."/>
            <person name="Hiller M."/>
            <person name="Vernes S.C."/>
            <person name="Myers E.W."/>
            <person name="Teeling E.C."/>
        </authorList>
    </citation>
    <scope>NUCLEOTIDE SEQUENCE [LARGE SCALE GENOMIC DNA]</scope>
    <source>
        <strain evidence="2">MPipKuh1</strain>
        <tissue evidence="2">Flight muscle</tissue>
    </source>
</reference>
<evidence type="ECO:0000313" key="3">
    <source>
        <dbReference type="Proteomes" id="UP000558488"/>
    </source>
</evidence>
<proteinExistence type="predicted"/>
<dbReference type="AlphaFoldDB" id="A0A7J7TQ92"/>
<dbReference type="Proteomes" id="UP000558488">
    <property type="component" value="Unassembled WGS sequence"/>
</dbReference>
<name>A0A7J7TQ92_PIPKU</name>
<sequence>MPSPASLILPPSALPCRPRSNCPPLTANLGLIGFYASQRQKPRLPSSHWLLTVHTDLVGFYASQHLRPDHRHRAYQISSPCGGLGRNRGTTSGEAQRERDRQQLINSCRGSCESDSASLFGPLSKLDLQPPQQLVLGHHGNPGLNTVLTSGRLNLQ</sequence>
<feature type="region of interest" description="Disordered" evidence="1">
    <location>
        <begin position="80"/>
        <end position="99"/>
    </location>
</feature>
<comment type="caution">
    <text evidence="2">The sequence shown here is derived from an EMBL/GenBank/DDBJ whole genome shotgun (WGS) entry which is preliminary data.</text>
</comment>
<accession>A0A7J7TQ92</accession>
<gene>
    <name evidence="2" type="ORF">mPipKuh1_009298</name>
</gene>
<evidence type="ECO:0000313" key="2">
    <source>
        <dbReference type="EMBL" id="KAF6302543.1"/>
    </source>
</evidence>
<keyword evidence="3" id="KW-1185">Reference proteome</keyword>
<organism evidence="2 3">
    <name type="scientific">Pipistrellus kuhlii</name>
    <name type="common">Kuhl's pipistrelle</name>
    <dbReference type="NCBI Taxonomy" id="59472"/>
    <lineage>
        <taxon>Eukaryota</taxon>
        <taxon>Metazoa</taxon>
        <taxon>Chordata</taxon>
        <taxon>Craniata</taxon>
        <taxon>Vertebrata</taxon>
        <taxon>Euteleostomi</taxon>
        <taxon>Mammalia</taxon>
        <taxon>Eutheria</taxon>
        <taxon>Laurasiatheria</taxon>
        <taxon>Chiroptera</taxon>
        <taxon>Yangochiroptera</taxon>
        <taxon>Vespertilionidae</taxon>
        <taxon>Pipistrellus</taxon>
    </lineage>
</organism>
<evidence type="ECO:0000256" key="1">
    <source>
        <dbReference type="SAM" id="MobiDB-lite"/>
    </source>
</evidence>